<comment type="caution">
    <text evidence="2">The sequence shown here is derived from an EMBL/GenBank/DDBJ whole genome shotgun (WGS) entry which is preliminary data.</text>
</comment>
<dbReference type="EMBL" id="QRUJ01000006">
    <property type="protein sequence ID" value="RGR54937.1"/>
    <property type="molecule type" value="Genomic_DNA"/>
</dbReference>
<evidence type="ECO:0000313" key="3">
    <source>
        <dbReference type="Proteomes" id="UP000266066"/>
    </source>
</evidence>
<protein>
    <recommendedName>
        <fullName evidence="4">Peptidase C39-like domain-containing protein</fullName>
    </recommendedName>
</protein>
<evidence type="ECO:0000313" key="2">
    <source>
        <dbReference type="EMBL" id="RGR54937.1"/>
    </source>
</evidence>
<proteinExistence type="predicted"/>
<reference evidence="2 3" key="1">
    <citation type="submission" date="2018-08" db="EMBL/GenBank/DDBJ databases">
        <title>A genome reference for cultivated species of the human gut microbiota.</title>
        <authorList>
            <person name="Zou Y."/>
            <person name="Xue W."/>
            <person name="Luo G."/>
        </authorList>
    </citation>
    <scope>NUCLEOTIDE SEQUENCE [LARGE SCALE GENOMIC DNA]</scope>
    <source>
        <strain evidence="2 3">AF25-15</strain>
    </source>
</reference>
<evidence type="ECO:0000256" key="1">
    <source>
        <dbReference type="SAM" id="SignalP"/>
    </source>
</evidence>
<name>A0A395V0W0_9FIRM</name>
<sequence length="379" mass="41607">MKKNLKRFISFILITMLTISLSIPVLAKEVPTNEKNKVTDEIAIQMAENFAKGAYTELSLSAANPIKLYESTGKAIGYIVNYYYNSTPYGYVIFDTTGSSLISEYSFGPNAKSPYDIIASSTQSTYSLNNAPLIKTAPFTYGLVDESNGTLTNNYGETESINPSTYSINSDGKDPSSWSDVFLEIQTIYENYNLVTTNHLDEFLAFSEDYIEDQTAHYACAISALYACAAYYGALNFADVSGDYLGLWEATGTSVSSTSNGITYGITDVYNVGPGFVSFCADKGVTVSQNTVDNPNYRFFTNCIDGGNMAVVHCGIINEDDNIRSGHSMAVQGYATIQSKSSGNQLHTLMVFDGWNEYVRYLNLDFGNWTDLRGTTFNG</sequence>
<feature type="signal peptide" evidence="1">
    <location>
        <begin position="1"/>
        <end position="27"/>
    </location>
</feature>
<keyword evidence="1" id="KW-0732">Signal</keyword>
<dbReference type="Proteomes" id="UP000266066">
    <property type="component" value="Unassembled WGS sequence"/>
</dbReference>
<feature type="chain" id="PRO_5017354947" description="Peptidase C39-like domain-containing protein" evidence="1">
    <location>
        <begin position="28"/>
        <end position="379"/>
    </location>
</feature>
<gene>
    <name evidence="2" type="ORF">DWY38_07745</name>
</gene>
<accession>A0A395V0W0</accession>
<dbReference type="RefSeq" id="WP_118392178.1">
    <property type="nucleotide sequence ID" value="NZ_QRUJ01000006.1"/>
</dbReference>
<evidence type="ECO:0008006" key="4">
    <source>
        <dbReference type="Google" id="ProtNLM"/>
    </source>
</evidence>
<organism evidence="2 3">
    <name type="scientific">Agathobacter rectalis</name>
    <dbReference type="NCBI Taxonomy" id="39491"/>
    <lineage>
        <taxon>Bacteria</taxon>
        <taxon>Bacillati</taxon>
        <taxon>Bacillota</taxon>
        <taxon>Clostridia</taxon>
        <taxon>Lachnospirales</taxon>
        <taxon>Lachnospiraceae</taxon>
        <taxon>Agathobacter</taxon>
    </lineage>
</organism>
<dbReference type="AlphaFoldDB" id="A0A395V0W0"/>